<evidence type="ECO:0000313" key="2">
    <source>
        <dbReference type="Proteomes" id="UP000308600"/>
    </source>
</evidence>
<sequence length="313" mass="34345">MTSSLPDGNVNLDTTFGALLIGGLVSTALWGVTCVQTYTYFTQSSRDRPAYKAIILFLFAMDTFDSVLTGHFLYDYMVTHSADPLPSLFLTWSFNVRATVSFGSDFTIRMMFAMRVYKFSNKNLVPTTWIVTFSLIALGSGLFSIVKGFQVHSLARLHELLNAISVIFAATVAADLGITISLCYLLHKSRTGFRRTDSLIRVLMMYTINTGAISVLDGSIIMGIAITMPQNFLYDIPYLPLGKLHLNSYLACLNAREAIRERFQMQDPIFMESQILGRGRAPSIESGGTDSGSAGPTGLPSSVVGPEHRPSSL</sequence>
<protein>
    <submittedName>
        <fullName evidence="1">Uncharacterized protein</fullName>
    </submittedName>
</protein>
<name>A0ACD3B4S3_9AGAR</name>
<dbReference type="Proteomes" id="UP000308600">
    <property type="component" value="Unassembled WGS sequence"/>
</dbReference>
<accession>A0ACD3B4S3</accession>
<proteinExistence type="predicted"/>
<gene>
    <name evidence="1" type="ORF">BDN72DRAFT_304172</name>
</gene>
<keyword evidence="2" id="KW-1185">Reference proteome</keyword>
<dbReference type="EMBL" id="ML208283">
    <property type="protein sequence ID" value="TFK72649.1"/>
    <property type="molecule type" value="Genomic_DNA"/>
</dbReference>
<evidence type="ECO:0000313" key="1">
    <source>
        <dbReference type="EMBL" id="TFK72649.1"/>
    </source>
</evidence>
<organism evidence="1 2">
    <name type="scientific">Pluteus cervinus</name>
    <dbReference type="NCBI Taxonomy" id="181527"/>
    <lineage>
        <taxon>Eukaryota</taxon>
        <taxon>Fungi</taxon>
        <taxon>Dikarya</taxon>
        <taxon>Basidiomycota</taxon>
        <taxon>Agaricomycotina</taxon>
        <taxon>Agaricomycetes</taxon>
        <taxon>Agaricomycetidae</taxon>
        <taxon>Agaricales</taxon>
        <taxon>Pluteineae</taxon>
        <taxon>Pluteaceae</taxon>
        <taxon>Pluteus</taxon>
    </lineage>
</organism>
<reference evidence="1 2" key="1">
    <citation type="journal article" date="2019" name="Nat. Ecol. Evol.">
        <title>Megaphylogeny resolves global patterns of mushroom evolution.</title>
        <authorList>
            <person name="Varga T."/>
            <person name="Krizsan K."/>
            <person name="Foldi C."/>
            <person name="Dima B."/>
            <person name="Sanchez-Garcia M."/>
            <person name="Sanchez-Ramirez S."/>
            <person name="Szollosi G.J."/>
            <person name="Szarkandi J.G."/>
            <person name="Papp V."/>
            <person name="Albert L."/>
            <person name="Andreopoulos W."/>
            <person name="Angelini C."/>
            <person name="Antonin V."/>
            <person name="Barry K.W."/>
            <person name="Bougher N.L."/>
            <person name="Buchanan P."/>
            <person name="Buyck B."/>
            <person name="Bense V."/>
            <person name="Catcheside P."/>
            <person name="Chovatia M."/>
            <person name="Cooper J."/>
            <person name="Damon W."/>
            <person name="Desjardin D."/>
            <person name="Finy P."/>
            <person name="Geml J."/>
            <person name="Haridas S."/>
            <person name="Hughes K."/>
            <person name="Justo A."/>
            <person name="Karasinski D."/>
            <person name="Kautmanova I."/>
            <person name="Kiss B."/>
            <person name="Kocsube S."/>
            <person name="Kotiranta H."/>
            <person name="LaButti K.M."/>
            <person name="Lechner B.E."/>
            <person name="Liimatainen K."/>
            <person name="Lipzen A."/>
            <person name="Lukacs Z."/>
            <person name="Mihaltcheva S."/>
            <person name="Morgado L.N."/>
            <person name="Niskanen T."/>
            <person name="Noordeloos M.E."/>
            <person name="Ohm R.A."/>
            <person name="Ortiz-Santana B."/>
            <person name="Ovrebo C."/>
            <person name="Racz N."/>
            <person name="Riley R."/>
            <person name="Savchenko A."/>
            <person name="Shiryaev A."/>
            <person name="Soop K."/>
            <person name="Spirin V."/>
            <person name="Szebenyi C."/>
            <person name="Tomsovsky M."/>
            <person name="Tulloss R.E."/>
            <person name="Uehling J."/>
            <person name="Grigoriev I.V."/>
            <person name="Vagvolgyi C."/>
            <person name="Papp T."/>
            <person name="Martin F.M."/>
            <person name="Miettinen O."/>
            <person name="Hibbett D.S."/>
            <person name="Nagy L.G."/>
        </authorList>
    </citation>
    <scope>NUCLEOTIDE SEQUENCE [LARGE SCALE GENOMIC DNA]</scope>
    <source>
        <strain evidence="1 2">NL-1719</strain>
    </source>
</reference>